<keyword evidence="3" id="KW-0028">Amino-acid biosynthesis</keyword>
<comment type="pathway">
    <text evidence="1">Amino-acid biosynthesis; L-methionine biosynthesis via salvage pathway; S-methyl-5-thio-alpha-D-ribose 1-phosphate from S-methyl-5'-thioadenosine (hydrolase route): step 1/2.</text>
</comment>
<dbReference type="NCBIfam" id="TIGR01704">
    <property type="entry name" value="MTA_SAH-Nsdase"/>
    <property type="match status" value="1"/>
</dbReference>
<dbReference type="PANTHER" id="PTHR46832">
    <property type="entry name" value="5'-METHYLTHIOADENOSINE/S-ADENOSYLHOMOCYSTEINE NUCLEOSIDASE"/>
    <property type="match status" value="1"/>
</dbReference>
<protein>
    <recommendedName>
        <fullName evidence="2">adenosylhomocysteine nucleosidase</fullName>
        <ecNumber evidence="2">3.2.2.9</ecNumber>
    </recommendedName>
</protein>
<dbReference type="AlphaFoldDB" id="A0A0R2JCY5"/>
<comment type="caution">
    <text evidence="7">The sequence shown here is derived from an EMBL/GenBank/DDBJ whole genome shotgun (WGS) entry which is preliminary data.</text>
</comment>
<keyword evidence="4" id="KW-0378">Hydrolase</keyword>
<dbReference type="OrthoDB" id="9792278at2"/>
<dbReference type="NCBIfam" id="NF004079">
    <property type="entry name" value="PRK05584.1"/>
    <property type="match status" value="1"/>
</dbReference>
<dbReference type="InterPro" id="IPR035994">
    <property type="entry name" value="Nucleoside_phosphorylase_sf"/>
</dbReference>
<evidence type="ECO:0000256" key="4">
    <source>
        <dbReference type="ARBA" id="ARBA00022801"/>
    </source>
</evidence>
<dbReference type="GO" id="GO:0019284">
    <property type="term" value="P:L-methionine salvage from S-adenosylmethionine"/>
    <property type="evidence" value="ECO:0007669"/>
    <property type="project" value="TreeGrafter"/>
</dbReference>
<dbReference type="STRING" id="1616.IV73_GL000955"/>
<dbReference type="GO" id="GO:0008930">
    <property type="term" value="F:methylthioadenosine nucleosidase activity"/>
    <property type="evidence" value="ECO:0007669"/>
    <property type="project" value="InterPro"/>
</dbReference>
<dbReference type="RefSeq" id="WP_057755474.1">
    <property type="nucleotide sequence ID" value="NZ_JQBP01000003.1"/>
</dbReference>
<evidence type="ECO:0000259" key="6">
    <source>
        <dbReference type="Pfam" id="PF01048"/>
    </source>
</evidence>
<dbReference type="EMBL" id="JQBP01000003">
    <property type="protein sequence ID" value="KRN75193.1"/>
    <property type="molecule type" value="Genomic_DNA"/>
</dbReference>
<dbReference type="InterPro" id="IPR000845">
    <property type="entry name" value="Nucleoside_phosphorylase_d"/>
</dbReference>
<evidence type="ECO:0000256" key="5">
    <source>
        <dbReference type="ARBA" id="ARBA00023167"/>
    </source>
</evidence>
<dbReference type="PANTHER" id="PTHR46832:SF1">
    <property type="entry name" value="5'-METHYLTHIOADENOSINE_S-ADENOSYLHOMOCYSTEINE NUCLEOSIDASE"/>
    <property type="match status" value="1"/>
</dbReference>
<evidence type="ECO:0000256" key="2">
    <source>
        <dbReference type="ARBA" id="ARBA00011974"/>
    </source>
</evidence>
<evidence type="ECO:0000313" key="7">
    <source>
        <dbReference type="EMBL" id="KRN75193.1"/>
    </source>
</evidence>
<evidence type="ECO:0000256" key="3">
    <source>
        <dbReference type="ARBA" id="ARBA00022605"/>
    </source>
</evidence>
<proteinExistence type="predicted"/>
<feature type="domain" description="Nucleoside phosphorylase" evidence="6">
    <location>
        <begin position="3"/>
        <end position="225"/>
    </location>
</feature>
<dbReference type="GO" id="GO:0005829">
    <property type="term" value="C:cytosol"/>
    <property type="evidence" value="ECO:0007669"/>
    <property type="project" value="TreeGrafter"/>
</dbReference>
<gene>
    <name evidence="7" type="ORF">IV73_GL000955</name>
</gene>
<dbReference type="GO" id="GO:0019509">
    <property type="term" value="P:L-methionine salvage from methylthioadenosine"/>
    <property type="evidence" value="ECO:0007669"/>
    <property type="project" value="UniProtKB-UniPathway"/>
</dbReference>
<organism evidence="7 8">
    <name type="scientific">Weissella kandleri</name>
    <dbReference type="NCBI Taxonomy" id="1616"/>
    <lineage>
        <taxon>Bacteria</taxon>
        <taxon>Bacillati</taxon>
        <taxon>Bacillota</taxon>
        <taxon>Bacilli</taxon>
        <taxon>Lactobacillales</taxon>
        <taxon>Lactobacillaceae</taxon>
        <taxon>Weissella</taxon>
    </lineage>
</organism>
<dbReference type="UniPathway" id="UPA00904">
    <property type="reaction ID" value="UER00871"/>
</dbReference>
<evidence type="ECO:0000256" key="1">
    <source>
        <dbReference type="ARBA" id="ARBA00004945"/>
    </source>
</evidence>
<dbReference type="InterPro" id="IPR010049">
    <property type="entry name" value="MTA_SAH_Nsdase"/>
</dbReference>
<reference evidence="7 8" key="1">
    <citation type="journal article" date="2015" name="Genome Announc.">
        <title>Expanding the biotechnology potential of lactobacilli through comparative genomics of 213 strains and associated genera.</title>
        <authorList>
            <person name="Sun Z."/>
            <person name="Harris H.M."/>
            <person name="McCann A."/>
            <person name="Guo C."/>
            <person name="Argimon S."/>
            <person name="Zhang W."/>
            <person name="Yang X."/>
            <person name="Jeffery I.B."/>
            <person name="Cooney J.C."/>
            <person name="Kagawa T.F."/>
            <person name="Liu W."/>
            <person name="Song Y."/>
            <person name="Salvetti E."/>
            <person name="Wrobel A."/>
            <person name="Rasinkangas P."/>
            <person name="Parkhill J."/>
            <person name="Rea M.C."/>
            <person name="O'Sullivan O."/>
            <person name="Ritari J."/>
            <person name="Douillard F.P."/>
            <person name="Paul Ross R."/>
            <person name="Yang R."/>
            <person name="Briner A.E."/>
            <person name="Felis G.E."/>
            <person name="de Vos W.M."/>
            <person name="Barrangou R."/>
            <person name="Klaenhammer T.R."/>
            <person name="Caufield P.W."/>
            <person name="Cui Y."/>
            <person name="Zhang H."/>
            <person name="O'Toole P.W."/>
        </authorList>
    </citation>
    <scope>NUCLEOTIDE SEQUENCE [LARGE SCALE GENOMIC DNA]</scope>
    <source>
        <strain evidence="7 8">DSM 20593</strain>
    </source>
</reference>
<dbReference type="Proteomes" id="UP000051655">
    <property type="component" value="Unassembled WGS sequence"/>
</dbReference>
<evidence type="ECO:0000313" key="8">
    <source>
        <dbReference type="Proteomes" id="UP000051655"/>
    </source>
</evidence>
<dbReference type="EC" id="3.2.2.9" evidence="2"/>
<dbReference type="CDD" id="cd09008">
    <property type="entry name" value="MTAN"/>
    <property type="match status" value="1"/>
</dbReference>
<dbReference type="GO" id="GO:0008782">
    <property type="term" value="F:adenosylhomocysteine nucleosidase activity"/>
    <property type="evidence" value="ECO:0007669"/>
    <property type="project" value="UniProtKB-EC"/>
</dbReference>
<keyword evidence="8" id="KW-1185">Reference proteome</keyword>
<dbReference type="SUPFAM" id="SSF53167">
    <property type="entry name" value="Purine and uridine phosphorylases"/>
    <property type="match status" value="1"/>
</dbReference>
<sequence>MRYGIINAEQTEMDGILAALQDESVMTVQGMPFHVGRLGQAEVVVVKSGIGKVAAAVTATLLITKFEVNYLINSGSAGALGGDLHVGDVVIANELAYFDADARVFGYEFGQVPQQPARFSTDERLSLALAQSYGDQQTKVQHGMIVSGDTFINSMEQKQAIVQAFPHALAGEMEGAAVAQVAHQFAIPFAVVRAISDNANGEAGMSYDEFVVQAGQQSATVLVNYFKQA</sequence>
<dbReference type="GO" id="GO:0009164">
    <property type="term" value="P:nucleoside catabolic process"/>
    <property type="evidence" value="ECO:0007669"/>
    <property type="project" value="InterPro"/>
</dbReference>
<dbReference type="Pfam" id="PF01048">
    <property type="entry name" value="PNP_UDP_1"/>
    <property type="match status" value="1"/>
</dbReference>
<name>A0A0R2JCY5_9LACO</name>
<dbReference type="Gene3D" id="3.40.50.1580">
    <property type="entry name" value="Nucleoside phosphorylase domain"/>
    <property type="match status" value="1"/>
</dbReference>
<accession>A0A0R2JCY5</accession>
<dbReference type="PATRIC" id="fig|1616.3.peg.976"/>
<keyword evidence="5" id="KW-0486">Methionine biosynthesis</keyword>